<dbReference type="EC" id="3.5.1.25" evidence="2"/>
<organism evidence="14 15">
    <name type="scientific">Clostridium tetanomorphum</name>
    <dbReference type="NCBI Taxonomy" id="1553"/>
    <lineage>
        <taxon>Bacteria</taxon>
        <taxon>Bacillati</taxon>
        <taxon>Bacillota</taxon>
        <taxon>Clostridia</taxon>
        <taxon>Eubacteriales</taxon>
        <taxon>Clostridiaceae</taxon>
        <taxon>Clostridium</taxon>
    </lineage>
</organism>
<evidence type="ECO:0000256" key="3">
    <source>
        <dbReference type="ARBA" id="ARBA00018029"/>
    </source>
</evidence>
<proteinExistence type="inferred from homology"/>
<evidence type="ECO:0000256" key="1">
    <source>
        <dbReference type="ARBA" id="ARBA00010716"/>
    </source>
</evidence>
<accession>A0A923J2I1</accession>
<keyword evidence="6 9" id="KW-0119">Carbohydrate metabolism</keyword>
<dbReference type="RefSeq" id="WP_035145748.1">
    <property type="nucleotide sequence ID" value="NZ_JAAZWO010000015.1"/>
</dbReference>
<feature type="binding site" evidence="11">
    <location>
        <position position="225"/>
    </location>
    <ligand>
        <name>substrate</name>
    </ligand>
</feature>
<evidence type="ECO:0000256" key="9">
    <source>
        <dbReference type="PIRNR" id="PIRNR038994"/>
    </source>
</evidence>
<evidence type="ECO:0000256" key="4">
    <source>
        <dbReference type="ARBA" id="ARBA00022723"/>
    </source>
</evidence>
<feature type="binding site" evidence="12">
    <location>
        <position position="214"/>
    </location>
    <ligand>
        <name>Zn(2+)</name>
        <dbReference type="ChEBI" id="CHEBI:29105"/>
    </ligand>
</feature>
<evidence type="ECO:0000256" key="11">
    <source>
        <dbReference type="PIRSR" id="PIRSR038994-2"/>
    </source>
</evidence>
<dbReference type="Gene3D" id="3.20.20.140">
    <property type="entry name" value="Metal-dependent hydrolases"/>
    <property type="match status" value="1"/>
</dbReference>
<evidence type="ECO:0000256" key="7">
    <source>
        <dbReference type="ARBA" id="ARBA00047647"/>
    </source>
</evidence>
<dbReference type="GO" id="GO:0008448">
    <property type="term" value="F:N-acetylglucosamine-6-phosphate deacetylase activity"/>
    <property type="evidence" value="ECO:0007669"/>
    <property type="project" value="UniProtKB-EC"/>
</dbReference>
<evidence type="ECO:0000259" key="13">
    <source>
        <dbReference type="Pfam" id="PF01979"/>
    </source>
</evidence>
<dbReference type="InterPro" id="IPR003764">
    <property type="entry name" value="GlcNAc_6-P_deAcase"/>
</dbReference>
<feature type="binding site" evidence="11">
    <location>
        <begin position="217"/>
        <end position="218"/>
    </location>
    <ligand>
        <name>substrate</name>
    </ligand>
</feature>
<dbReference type="PANTHER" id="PTHR11113:SF14">
    <property type="entry name" value="N-ACETYLGLUCOSAMINE-6-PHOSPHATE DEACETYLASE"/>
    <property type="match status" value="1"/>
</dbReference>
<evidence type="ECO:0000256" key="2">
    <source>
        <dbReference type="ARBA" id="ARBA00011899"/>
    </source>
</evidence>
<feature type="binding site" evidence="11">
    <location>
        <position position="141"/>
    </location>
    <ligand>
        <name>substrate</name>
    </ligand>
</feature>
<keyword evidence="5 9" id="KW-0378">Hydrolase</keyword>
<feature type="domain" description="Amidohydrolase-related" evidence="13">
    <location>
        <begin position="51"/>
        <end position="377"/>
    </location>
</feature>
<dbReference type="CDD" id="cd00854">
    <property type="entry name" value="NagA"/>
    <property type="match status" value="1"/>
</dbReference>
<dbReference type="SUPFAM" id="SSF51556">
    <property type="entry name" value="Metallo-dependent hydrolases"/>
    <property type="match status" value="1"/>
</dbReference>
<evidence type="ECO:0000256" key="8">
    <source>
        <dbReference type="ARBA" id="ARBA00060590"/>
    </source>
</evidence>
<feature type="active site" description="Proton donor/acceptor" evidence="10">
    <location>
        <position position="271"/>
    </location>
</feature>
<sequence>MRAIVNGRIITEDDLLENRVVIFDKKILEIVDEGKLKNFNLEEIIDAEENYICPGLIDLHIHGAGGKDTMDAEIESIKIISNTICKNGVTAFLPTTMTMSKEKIYNAFNVIRKCMNLDLGGAKVIGAHMEGPFLNENYKGAQKADYIIKPYFDFIKGFEDVIKIITLAPEQDENNEFIKKVKKETNIVLSIGHSNATYEEAIFSIENGVNHATHIFNAMTPLNHRQPGVVGAIFGTDISCELIADKIHVHKGVFNILLKVKGKDKIILITDSMQAGCMKDGIWELGGQKVIVKEGSARLENGTLAGSILTLNKAIKNILENTNLKIWEAVAMASANPAKDINIYDKKGSISIGKDADMVIFDSKFNAKQTMVEGKTVFKC</sequence>
<comment type="cofactor">
    <cofactor evidence="12">
        <name>a divalent metal cation</name>
        <dbReference type="ChEBI" id="CHEBI:60240"/>
    </cofactor>
    <text evidence="12">Binds 1 divalent metal cation per subunit.</text>
</comment>
<dbReference type="AlphaFoldDB" id="A0A923J2I1"/>
<feature type="binding site" evidence="11">
    <location>
        <begin position="304"/>
        <end position="306"/>
    </location>
    <ligand>
        <name>substrate</name>
    </ligand>
</feature>
<dbReference type="InterPro" id="IPR006680">
    <property type="entry name" value="Amidohydro-rel"/>
</dbReference>
<gene>
    <name evidence="14" type="primary">nagA</name>
    <name evidence="14" type="ORF">HGG79_12355</name>
</gene>
<evidence type="ECO:0000256" key="6">
    <source>
        <dbReference type="ARBA" id="ARBA00023277"/>
    </source>
</evidence>
<reference evidence="14 15" key="1">
    <citation type="submission" date="2020-04" db="EMBL/GenBank/DDBJ databases">
        <title>Genomic insights into acetone-butanol-ethanol (ABE) fermentation by sequencing solventogenic clostridia strains.</title>
        <authorList>
            <person name="Brown S."/>
        </authorList>
    </citation>
    <scope>NUCLEOTIDE SEQUENCE [LARGE SCALE GENOMIC DNA]</scope>
    <source>
        <strain evidence="14 15">DJ011</strain>
    </source>
</reference>
<dbReference type="NCBIfam" id="TIGR00221">
    <property type="entry name" value="nagA"/>
    <property type="match status" value="1"/>
</dbReference>
<comment type="catalytic activity">
    <reaction evidence="7">
        <text>N-acetyl-D-glucosamine 6-phosphate + H2O = D-glucosamine 6-phosphate + acetate</text>
        <dbReference type="Rhea" id="RHEA:22936"/>
        <dbReference type="ChEBI" id="CHEBI:15377"/>
        <dbReference type="ChEBI" id="CHEBI:30089"/>
        <dbReference type="ChEBI" id="CHEBI:57513"/>
        <dbReference type="ChEBI" id="CHEBI:58725"/>
        <dbReference type="EC" id="3.5.1.25"/>
    </reaction>
</comment>
<dbReference type="GO" id="GO:0046872">
    <property type="term" value="F:metal ion binding"/>
    <property type="evidence" value="ECO:0007669"/>
    <property type="project" value="UniProtKB-KW"/>
</dbReference>
<evidence type="ECO:0000256" key="10">
    <source>
        <dbReference type="PIRSR" id="PIRSR038994-1"/>
    </source>
</evidence>
<dbReference type="Pfam" id="PF01979">
    <property type="entry name" value="Amidohydro_1"/>
    <property type="match status" value="1"/>
</dbReference>
<dbReference type="InterPro" id="IPR011059">
    <property type="entry name" value="Metal-dep_hydrolase_composite"/>
</dbReference>
<dbReference type="Gene3D" id="2.30.40.10">
    <property type="entry name" value="Urease, subunit C, domain 1"/>
    <property type="match status" value="1"/>
</dbReference>
<dbReference type="SUPFAM" id="SSF51338">
    <property type="entry name" value="Composite domain of metallo-dependent hydrolases"/>
    <property type="match status" value="1"/>
</dbReference>
<feature type="binding site" evidence="12">
    <location>
        <position position="193"/>
    </location>
    <ligand>
        <name>Zn(2+)</name>
        <dbReference type="ChEBI" id="CHEBI:29105"/>
    </ligand>
</feature>
<comment type="pathway">
    <text evidence="8">Amino-sugar metabolism; N-acetylneuraminate degradation; D-fructose 6-phosphate from N-acetylneuraminate: step 4/5.</text>
</comment>
<dbReference type="PIRSF" id="PIRSF038994">
    <property type="entry name" value="NagA"/>
    <property type="match status" value="1"/>
</dbReference>
<evidence type="ECO:0000313" key="15">
    <source>
        <dbReference type="Proteomes" id="UP000563151"/>
    </source>
</evidence>
<evidence type="ECO:0000256" key="12">
    <source>
        <dbReference type="PIRSR" id="PIRSR038994-3"/>
    </source>
</evidence>
<protein>
    <recommendedName>
        <fullName evidence="3">N-acetylglucosamine-6-phosphate deacetylase</fullName>
        <ecNumber evidence="2">3.5.1.25</ecNumber>
    </recommendedName>
</protein>
<evidence type="ECO:0000256" key="5">
    <source>
        <dbReference type="ARBA" id="ARBA00022801"/>
    </source>
</evidence>
<name>A0A923J2I1_CLOTT</name>
<evidence type="ECO:0000313" key="14">
    <source>
        <dbReference type="EMBL" id="MBC2398558.1"/>
    </source>
</evidence>
<keyword evidence="15" id="KW-1185">Reference proteome</keyword>
<dbReference type="EMBL" id="JAAZWO010000015">
    <property type="protein sequence ID" value="MBC2398558.1"/>
    <property type="molecule type" value="Genomic_DNA"/>
</dbReference>
<keyword evidence="4 12" id="KW-0479">Metal-binding</keyword>
<feature type="binding site" evidence="11">
    <location>
        <position position="248"/>
    </location>
    <ligand>
        <name>substrate</name>
    </ligand>
</feature>
<feature type="binding site" evidence="12">
    <location>
        <position position="130"/>
    </location>
    <ligand>
        <name>Zn(2+)</name>
        <dbReference type="ChEBI" id="CHEBI:29105"/>
    </ligand>
</feature>
<dbReference type="FunFam" id="3.20.20.140:FF:000004">
    <property type="entry name" value="N-acetylglucosamine-6-phosphate deacetylase"/>
    <property type="match status" value="1"/>
</dbReference>
<dbReference type="Proteomes" id="UP000563151">
    <property type="component" value="Unassembled WGS sequence"/>
</dbReference>
<dbReference type="InterPro" id="IPR032466">
    <property type="entry name" value="Metal_Hydrolase"/>
</dbReference>
<dbReference type="PANTHER" id="PTHR11113">
    <property type="entry name" value="N-ACETYLGLUCOSAMINE-6-PHOSPHATE DEACETYLASE"/>
    <property type="match status" value="1"/>
</dbReference>
<dbReference type="GO" id="GO:0006046">
    <property type="term" value="P:N-acetylglucosamine catabolic process"/>
    <property type="evidence" value="ECO:0007669"/>
    <property type="project" value="TreeGrafter"/>
</dbReference>
<comment type="similarity">
    <text evidence="1 9">Belongs to the metallo-dependent hydrolases superfamily. NagA family.</text>
</comment>
<comment type="caution">
    <text evidence="14">The sequence shown here is derived from an EMBL/GenBank/DDBJ whole genome shotgun (WGS) entry which is preliminary data.</text>
</comment>